<reference evidence="2 3" key="1">
    <citation type="submission" date="2024-09" db="EMBL/GenBank/DDBJ databases">
        <authorList>
            <person name="D'Angelo T."/>
        </authorList>
    </citation>
    <scope>NUCLEOTIDE SEQUENCE [LARGE SCALE GENOMIC DNA]</scope>
    <source>
        <strain evidence="2">SAG AM-311-F02</strain>
    </source>
</reference>
<sequence>MMRRLTATLLVVVLVLMSLAGCSQDSSVTGPENTSPPELPPASTMSMSLSMFESAEVNMEALAANGYEAMPLESGLESRLNFINAALRVGFLNLVVCAVLIEPVAAFGLAVRSFPQPRSDGSWLWTYIFVSDTAEYSIFLNGKNMGAYTAWRMEVSSTDPMIPFDHFLWFEGEVEKEEDSGYWQFYEPLDEPVLTSAGAGEALFTPGIESIRIDWENTADDEHELVFLVNKPDVPEEGSYLTYREIPTVSSVEFHDSRTGNDGIIMWYPDGSGSIQWPDYRDGEQYCWDTLQYNSVCP</sequence>
<accession>A0ABV6YMW9</accession>
<evidence type="ECO:0000313" key="3">
    <source>
        <dbReference type="Proteomes" id="UP001594288"/>
    </source>
</evidence>
<keyword evidence="1" id="KW-0732">Signal</keyword>
<evidence type="ECO:0000256" key="1">
    <source>
        <dbReference type="SAM" id="SignalP"/>
    </source>
</evidence>
<organism evidence="2 3">
    <name type="scientific">Eiseniibacteriota bacterium</name>
    <dbReference type="NCBI Taxonomy" id="2212470"/>
    <lineage>
        <taxon>Bacteria</taxon>
        <taxon>Candidatus Eiseniibacteriota</taxon>
    </lineage>
</organism>
<proteinExistence type="predicted"/>
<keyword evidence="3" id="KW-1185">Reference proteome</keyword>
<feature type="signal peptide" evidence="1">
    <location>
        <begin position="1"/>
        <end position="20"/>
    </location>
</feature>
<gene>
    <name evidence="2" type="ORF">ACFL2Z_00530</name>
</gene>
<dbReference type="PROSITE" id="PS51257">
    <property type="entry name" value="PROKAR_LIPOPROTEIN"/>
    <property type="match status" value="1"/>
</dbReference>
<dbReference type="Proteomes" id="UP001594288">
    <property type="component" value="Unassembled WGS sequence"/>
</dbReference>
<feature type="chain" id="PRO_5046555646" evidence="1">
    <location>
        <begin position="21"/>
        <end position="298"/>
    </location>
</feature>
<protein>
    <submittedName>
        <fullName evidence="2">Uncharacterized protein</fullName>
    </submittedName>
</protein>
<evidence type="ECO:0000313" key="2">
    <source>
        <dbReference type="EMBL" id="MFC1799386.1"/>
    </source>
</evidence>
<dbReference type="EMBL" id="JBHPEI010000004">
    <property type="protein sequence ID" value="MFC1799386.1"/>
    <property type="molecule type" value="Genomic_DNA"/>
</dbReference>
<comment type="caution">
    <text evidence="2">The sequence shown here is derived from an EMBL/GenBank/DDBJ whole genome shotgun (WGS) entry which is preliminary data.</text>
</comment>
<name>A0ABV6YMW9_UNCEI</name>